<comment type="similarity">
    <text evidence="5">Belongs to the NAGSA dehydrogenase family. Type 1 subfamily.</text>
</comment>
<feature type="domain" description="Semialdehyde dehydrogenase NAD-binding" evidence="7">
    <location>
        <begin position="7"/>
        <end position="128"/>
    </location>
</feature>
<keyword evidence="3 5" id="KW-0521">NADP</keyword>
<proteinExistence type="inferred from homology"/>
<dbReference type="InterPro" id="IPR050085">
    <property type="entry name" value="AGPR"/>
</dbReference>
<dbReference type="SUPFAM" id="SSF51735">
    <property type="entry name" value="NAD(P)-binding Rossmann-fold domains"/>
    <property type="match status" value="1"/>
</dbReference>
<dbReference type="Gene3D" id="3.40.50.720">
    <property type="entry name" value="NAD(P)-binding Rossmann-like Domain"/>
    <property type="match status" value="1"/>
</dbReference>
<dbReference type="InterPro" id="IPR000534">
    <property type="entry name" value="Semialdehyde_DH_NAD-bd"/>
</dbReference>
<accession>A0ABT6JF66</accession>
<protein>
    <recommendedName>
        <fullName evidence="5">N-acetyl-gamma-glutamyl-phosphate reductase</fullName>
        <shortName evidence="5">AGPR</shortName>
        <ecNumber evidence="5">1.2.1.38</ecNumber>
    </recommendedName>
    <alternativeName>
        <fullName evidence="5">N-acetyl-glutamate semialdehyde dehydrogenase</fullName>
        <shortName evidence="5">NAGSA dehydrogenase</shortName>
    </alternativeName>
</protein>
<dbReference type="CDD" id="cd24149">
    <property type="entry name" value="AGPR_N_ARG5_6_like"/>
    <property type="match status" value="1"/>
</dbReference>
<comment type="caution">
    <text evidence="8">The sequence shown here is derived from an EMBL/GenBank/DDBJ whole genome shotgun (WGS) entry which is preliminary data.</text>
</comment>
<dbReference type="InterPro" id="IPR036291">
    <property type="entry name" value="NAD(P)-bd_dom_sf"/>
</dbReference>
<evidence type="ECO:0000259" key="7">
    <source>
        <dbReference type="SMART" id="SM00859"/>
    </source>
</evidence>
<keyword evidence="1 5" id="KW-0055">Arginine biosynthesis</keyword>
<dbReference type="InterPro" id="IPR000706">
    <property type="entry name" value="AGPR_type-1"/>
</dbReference>
<evidence type="ECO:0000256" key="1">
    <source>
        <dbReference type="ARBA" id="ARBA00022571"/>
    </source>
</evidence>
<evidence type="ECO:0000313" key="8">
    <source>
        <dbReference type="EMBL" id="MDH5829330.1"/>
    </source>
</evidence>
<keyword evidence="2 5" id="KW-0028">Amino-acid biosynthesis</keyword>
<comment type="catalytic activity">
    <reaction evidence="5">
        <text>N-acetyl-L-glutamate 5-semialdehyde + phosphate + NADP(+) = N-acetyl-L-glutamyl 5-phosphate + NADPH + H(+)</text>
        <dbReference type="Rhea" id="RHEA:21588"/>
        <dbReference type="ChEBI" id="CHEBI:15378"/>
        <dbReference type="ChEBI" id="CHEBI:29123"/>
        <dbReference type="ChEBI" id="CHEBI:43474"/>
        <dbReference type="ChEBI" id="CHEBI:57783"/>
        <dbReference type="ChEBI" id="CHEBI:57936"/>
        <dbReference type="ChEBI" id="CHEBI:58349"/>
        <dbReference type="EC" id="1.2.1.38"/>
    </reaction>
</comment>
<dbReference type="HAMAP" id="MF_00150">
    <property type="entry name" value="ArgC_type1"/>
    <property type="match status" value="1"/>
</dbReference>
<evidence type="ECO:0000256" key="4">
    <source>
        <dbReference type="ARBA" id="ARBA00023002"/>
    </source>
</evidence>
<dbReference type="RefSeq" id="WP_280599434.1">
    <property type="nucleotide sequence ID" value="NZ_JARXRN010000016.1"/>
</dbReference>
<keyword evidence="5" id="KW-0963">Cytoplasm</keyword>
<dbReference type="EC" id="1.2.1.38" evidence="5"/>
<name>A0ABT6JF66_9GAMM</name>
<feature type="active site" evidence="5 6">
    <location>
        <position position="136"/>
    </location>
</feature>
<dbReference type="SUPFAM" id="SSF55347">
    <property type="entry name" value="Glyceraldehyde-3-phosphate dehydrogenase-like, C-terminal domain"/>
    <property type="match status" value="1"/>
</dbReference>
<organism evidence="8 9">
    <name type="scientific">Luteimonas rhizosphaericola</name>
    <dbReference type="NCBI Taxonomy" id="3042024"/>
    <lineage>
        <taxon>Bacteria</taxon>
        <taxon>Pseudomonadati</taxon>
        <taxon>Pseudomonadota</taxon>
        <taxon>Gammaproteobacteria</taxon>
        <taxon>Lysobacterales</taxon>
        <taxon>Lysobacteraceae</taxon>
        <taxon>Luteimonas</taxon>
    </lineage>
</organism>
<gene>
    <name evidence="5 8" type="primary">argC</name>
    <name evidence="8" type="ORF">QFW80_02190</name>
</gene>
<comment type="function">
    <text evidence="5">Catalyzes the NADPH-dependent reduction of N-acetyl-5-glutamyl phosphate to yield N-acetyl-L-glutamate 5-semialdehyde.</text>
</comment>
<dbReference type="PANTHER" id="PTHR32338:SF10">
    <property type="entry name" value="N-ACETYL-GAMMA-GLUTAMYL-PHOSPHATE REDUCTASE, CHLOROPLASTIC-RELATED"/>
    <property type="match status" value="1"/>
</dbReference>
<evidence type="ECO:0000256" key="6">
    <source>
        <dbReference type="PROSITE-ProRule" id="PRU10010"/>
    </source>
</evidence>
<dbReference type="InterPro" id="IPR058924">
    <property type="entry name" value="AGPR_dimerisation_dom"/>
</dbReference>
<dbReference type="Gene3D" id="3.30.360.10">
    <property type="entry name" value="Dihydrodipicolinate Reductase, domain 2"/>
    <property type="match status" value="1"/>
</dbReference>
<evidence type="ECO:0000256" key="2">
    <source>
        <dbReference type="ARBA" id="ARBA00022605"/>
    </source>
</evidence>
<evidence type="ECO:0000313" key="9">
    <source>
        <dbReference type="Proteomes" id="UP001156831"/>
    </source>
</evidence>
<keyword evidence="9" id="KW-1185">Reference proteome</keyword>
<comment type="pathway">
    <text evidence="5">Amino-acid biosynthesis; L-arginine biosynthesis; N(2)-acetyl-L-ornithine from L-glutamate: step 3/4.</text>
</comment>
<comment type="subcellular location">
    <subcellularLocation>
        <location evidence="5">Cytoplasm</location>
    </subcellularLocation>
</comment>
<dbReference type="InterPro" id="IPR023013">
    <property type="entry name" value="AGPR_AS"/>
</dbReference>
<dbReference type="PROSITE" id="PS01224">
    <property type="entry name" value="ARGC"/>
    <property type="match status" value="1"/>
</dbReference>
<dbReference type="SMART" id="SM00859">
    <property type="entry name" value="Semialdhyde_dh"/>
    <property type="match status" value="1"/>
</dbReference>
<dbReference type="Proteomes" id="UP001156831">
    <property type="component" value="Unassembled WGS sequence"/>
</dbReference>
<reference evidence="8 9" key="1">
    <citation type="submission" date="2023-04" db="EMBL/GenBank/DDBJ databases">
        <title>Luteimonas sp. M1R5S18.</title>
        <authorList>
            <person name="Sun J.-Q."/>
        </authorList>
    </citation>
    <scope>NUCLEOTIDE SEQUENCE [LARGE SCALE GENOMIC DNA]</scope>
    <source>
        <strain evidence="8 9">M1R5S18</strain>
    </source>
</reference>
<dbReference type="PANTHER" id="PTHR32338">
    <property type="entry name" value="N-ACETYL-GAMMA-GLUTAMYL-PHOSPHATE REDUCTASE, CHLOROPLASTIC-RELATED-RELATED"/>
    <property type="match status" value="1"/>
</dbReference>
<evidence type="ECO:0000256" key="3">
    <source>
        <dbReference type="ARBA" id="ARBA00022857"/>
    </source>
</evidence>
<dbReference type="Pfam" id="PF01118">
    <property type="entry name" value="Semialdhyde_dh"/>
    <property type="match status" value="1"/>
</dbReference>
<dbReference type="Pfam" id="PF22698">
    <property type="entry name" value="Semialdhyde_dhC_1"/>
    <property type="match status" value="1"/>
</dbReference>
<evidence type="ECO:0000256" key="5">
    <source>
        <dbReference type="HAMAP-Rule" id="MF_00150"/>
    </source>
</evidence>
<dbReference type="NCBIfam" id="TIGR01850">
    <property type="entry name" value="argC"/>
    <property type="match status" value="1"/>
</dbReference>
<keyword evidence="4 5" id="KW-0560">Oxidoreductase</keyword>
<dbReference type="EMBL" id="JARXRN010000016">
    <property type="protein sequence ID" value="MDH5829330.1"/>
    <property type="molecule type" value="Genomic_DNA"/>
</dbReference>
<dbReference type="GO" id="GO:0003942">
    <property type="term" value="F:N-acetyl-gamma-glutamyl-phosphate reductase activity"/>
    <property type="evidence" value="ECO:0007669"/>
    <property type="project" value="UniProtKB-EC"/>
</dbReference>
<sequence length="317" mass="33915">MNQAPVSLGIVGARGHTGRELIRLVAAHPRFELAFVSSRELDGQPVADHNDGYTGALRFQALDADAVAAAGADAVVLALPNGKAAPFVAALDAARPETVVVDLSADYRFDDGWYYGLPELTRARYSGQRRISNPGCYATAMQLAVAPMRELLDGPAQCFGVSGYSGAGTTPSDKNDVALLRDNLMPYALADHLHEREVTRQLGAPVEFMPHVAPHFRGITMTVNLHLRAPVTPEAVQARYRERYAGEPLVTVVDQAPWVSRIAGRHGVEIGGFTLAPGGRRLVVVATLDNLLKGAATQAMQNLNLAFGFDELASIPV</sequence>
<dbReference type="CDD" id="cd23936">
    <property type="entry name" value="AGPR_C_ARG5_6_like"/>
    <property type="match status" value="1"/>
</dbReference>